<keyword evidence="1" id="KW-0732">Signal</keyword>
<evidence type="ECO:0000313" key="2">
    <source>
        <dbReference type="EMBL" id="MBC5727169.1"/>
    </source>
</evidence>
<keyword evidence="3" id="KW-1185">Reference proteome</keyword>
<accession>A0ABR7HI23</accession>
<dbReference type="Proteomes" id="UP000636755">
    <property type="component" value="Unassembled WGS sequence"/>
</dbReference>
<feature type="signal peptide" evidence="1">
    <location>
        <begin position="1"/>
        <end position="21"/>
    </location>
</feature>
<evidence type="ECO:0008006" key="4">
    <source>
        <dbReference type="Google" id="ProtNLM"/>
    </source>
</evidence>
<reference evidence="2 3" key="1">
    <citation type="submission" date="2020-08" db="EMBL/GenBank/DDBJ databases">
        <title>Genome public.</title>
        <authorList>
            <person name="Liu C."/>
            <person name="Sun Q."/>
        </authorList>
    </citation>
    <scope>NUCLEOTIDE SEQUENCE [LARGE SCALE GENOMIC DNA]</scope>
    <source>
        <strain evidence="2 3">NSJ-71</strain>
    </source>
</reference>
<organism evidence="2 3">
    <name type="scientific">Ruminococcus intestinalis</name>
    <dbReference type="NCBI Taxonomy" id="2763066"/>
    <lineage>
        <taxon>Bacteria</taxon>
        <taxon>Bacillati</taxon>
        <taxon>Bacillota</taxon>
        <taxon>Clostridia</taxon>
        <taxon>Eubacteriales</taxon>
        <taxon>Oscillospiraceae</taxon>
        <taxon>Ruminococcus</taxon>
    </lineage>
</organism>
<proteinExistence type="predicted"/>
<dbReference type="EMBL" id="JACOPS010000001">
    <property type="protein sequence ID" value="MBC5727169.1"/>
    <property type="molecule type" value="Genomic_DNA"/>
</dbReference>
<gene>
    <name evidence="2" type="ORF">H8R91_01235</name>
</gene>
<protein>
    <recommendedName>
        <fullName evidence="4">DUF5640 domain-containing protein</fullName>
    </recommendedName>
</protein>
<dbReference type="RefSeq" id="WP_186934559.1">
    <property type="nucleotide sequence ID" value="NZ_JACOPS010000001.1"/>
</dbReference>
<evidence type="ECO:0000313" key="3">
    <source>
        <dbReference type="Proteomes" id="UP000636755"/>
    </source>
</evidence>
<evidence type="ECO:0000256" key="1">
    <source>
        <dbReference type="SAM" id="SignalP"/>
    </source>
</evidence>
<dbReference type="PROSITE" id="PS51257">
    <property type="entry name" value="PROKAR_LIPOPROTEIN"/>
    <property type="match status" value="1"/>
</dbReference>
<name>A0ABR7HI23_9FIRM</name>
<comment type="caution">
    <text evidence="2">The sequence shown here is derived from an EMBL/GenBank/DDBJ whole genome shotgun (WGS) entry which is preliminary data.</text>
</comment>
<sequence>MKKFFAVFVCIICFIFCSCTADTSGESYELTSENWHGVLKGGAEVSLSFSDNTAKLTLKSGEDKITIDGLYVIDENRFIIFNQEFKQSYNFDYTVSGDKLTLSYCGNQIEIEKQVEN</sequence>
<feature type="chain" id="PRO_5047484568" description="DUF5640 domain-containing protein" evidence="1">
    <location>
        <begin position="22"/>
        <end position="117"/>
    </location>
</feature>